<dbReference type="Gene3D" id="1.20.1440.60">
    <property type="entry name" value="23S rRNA-intervening sequence"/>
    <property type="match status" value="1"/>
</dbReference>
<dbReference type="PANTHER" id="PTHR38471:SF2">
    <property type="entry name" value="FOUR HELIX BUNDLE PROTEIN"/>
    <property type="match status" value="1"/>
</dbReference>
<name>A0A0H5SLV8_HERHM</name>
<dbReference type="Pfam" id="PF05635">
    <property type="entry name" value="23S_rRNA_IVP"/>
    <property type="match status" value="1"/>
</dbReference>
<evidence type="ECO:0000313" key="2">
    <source>
        <dbReference type="Proteomes" id="UP000236497"/>
    </source>
</evidence>
<evidence type="ECO:0000313" key="1">
    <source>
        <dbReference type="EMBL" id="CRZ35796.1"/>
    </source>
</evidence>
<protein>
    <recommendedName>
        <fullName evidence="3">Four helix bundle protein</fullName>
    </recommendedName>
</protein>
<dbReference type="EMBL" id="CVTD020000029">
    <property type="protein sequence ID" value="CRZ35796.1"/>
    <property type="molecule type" value="Genomic_DNA"/>
</dbReference>
<accession>A0A0H5SLV8</accession>
<keyword evidence="2" id="KW-1185">Reference proteome</keyword>
<dbReference type="GeneID" id="35806029"/>
<sequence length="138" mass="15797">MSENLLIKDFKTLKVWQKANVLEQEIGELVKGFPSYEQYRLTDQLVRAVRSIGANIAEGNTQLFIKRELFHANAALGSAGEVRNHLLTAHQSGYINKEQYDALDKKLIEIIKMLYGYIKRLKLELGNDSDYSHSKILD</sequence>
<dbReference type="PANTHER" id="PTHR38471">
    <property type="entry name" value="FOUR HELIX BUNDLE PROTEIN"/>
    <property type="match status" value="1"/>
</dbReference>
<dbReference type="NCBIfam" id="TIGR02436">
    <property type="entry name" value="four helix bundle protein"/>
    <property type="match status" value="1"/>
</dbReference>
<proteinExistence type="predicted"/>
<reference evidence="1 2" key="1">
    <citation type="submission" date="2015-06" db="EMBL/GenBank/DDBJ databases">
        <authorList>
            <person name="Wibberg Daniel"/>
        </authorList>
    </citation>
    <scope>NUCLEOTIDE SEQUENCE [LARGE SCALE GENOMIC DNA]</scope>
    <source>
        <strain evidence="1 2">T3/55T</strain>
    </source>
</reference>
<dbReference type="AlphaFoldDB" id="A0A0H5SLV8"/>
<dbReference type="CDD" id="cd16377">
    <property type="entry name" value="23S_rRNA_IVP_like"/>
    <property type="match status" value="1"/>
</dbReference>
<dbReference type="InterPro" id="IPR036583">
    <property type="entry name" value="23S_rRNA_IVS_sf"/>
</dbReference>
<dbReference type="InterPro" id="IPR012657">
    <property type="entry name" value="23S_rRNA-intervening_sequence"/>
</dbReference>
<dbReference type="OrthoDB" id="160990at2"/>
<dbReference type="RefSeq" id="WP_011838016.1">
    <property type="nucleotide sequence ID" value="NZ_CVTD020000029.1"/>
</dbReference>
<evidence type="ECO:0008006" key="3">
    <source>
        <dbReference type="Google" id="ProtNLM"/>
    </source>
</evidence>
<gene>
    <name evidence="1" type="ORF">HHT355_2615</name>
</gene>
<organism evidence="1 2">
    <name type="scientific">Herbinix hemicellulosilytica</name>
    <dbReference type="NCBI Taxonomy" id="1564487"/>
    <lineage>
        <taxon>Bacteria</taxon>
        <taxon>Bacillati</taxon>
        <taxon>Bacillota</taxon>
        <taxon>Clostridia</taxon>
        <taxon>Lachnospirales</taxon>
        <taxon>Lachnospiraceae</taxon>
        <taxon>Herbinix</taxon>
    </lineage>
</organism>
<dbReference type="Proteomes" id="UP000236497">
    <property type="component" value="Unassembled WGS sequence"/>
</dbReference>
<dbReference type="SUPFAM" id="SSF158446">
    <property type="entry name" value="IVS-encoded protein-like"/>
    <property type="match status" value="1"/>
</dbReference>